<gene>
    <name evidence="1" type="ORF">OXU80_03750</name>
</gene>
<reference evidence="1" key="1">
    <citation type="submission" date="2022-11" db="EMBL/GenBank/DDBJ databases">
        <title>beta-Carotene-producing bacterium, Jeongeuplla avenae sp. nov., alleviates the salt stress of Arabidopsis seedlings.</title>
        <authorList>
            <person name="Jiang L."/>
            <person name="Lee J."/>
        </authorList>
    </citation>
    <scope>NUCLEOTIDE SEQUENCE</scope>
    <source>
        <strain evidence="1">DY_R2A_6</strain>
    </source>
</reference>
<protein>
    <submittedName>
        <fullName evidence="1">ABC transporter permease</fullName>
    </submittedName>
</protein>
<name>A0ACD4NRD1_9HYPH</name>
<evidence type="ECO:0000313" key="1">
    <source>
        <dbReference type="EMBL" id="WAJ29362.1"/>
    </source>
</evidence>
<evidence type="ECO:0000313" key="2">
    <source>
        <dbReference type="Proteomes" id="UP001163223"/>
    </source>
</evidence>
<keyword evidence="2" id="KW-1185">Reference proteome</keyword>
<accession>A0ACD4NRD1</accession>
<proteinExistence type="predicted"/>
<dbReference type="Proteomes" id="UP001163223">
    <property type="component" value="Chromosome"/>
</dbReference>
<organism evidence="1 2">
    <name type="scientific">Antarcticirhabdus aurantiaca</name>
    <dbReference type="NCBI Taxonomy" id="2606717"/>
    <lineage>
        <taxon>Bacteria</taxon>
        <taxon>Pseudomonadati</taxon>
        <taxon>Pseudomonadota</taxon>
        <taxon>Alphaproteobacteria</taxon>
        <taxon>Hyphomicrobiales</taxon>
        <taxon>Aurantimonadaceae</taxon>
        <taxon>Antarcticirhabdus</taxon>
    </lineage>
</organism>
<sequence length="264" mass="27349">MRAAGGAEAARAGGLRSRDIVLVVARGCVSVLALWQGAVLILDPPRYLLPSPLAVGRTLVERFSMLWPEALLTLGEAGLGLVIGSLAGALSGLLVVALPRVGALAWPVLLVLQALPVFAIAPILVLWFGFGVASKVAMAALILFFPVASAFADGLRRIERDVVDAAALAGATPFQTLRLLRVPLAMPALVSGLRVAAPLAPLGAVVGEWVGATGGLGFLMIQANARMQTDVLFAALVLLALMTLALRALVDALAHRLAPWARTV</sequence>
<dbReference type="EMBL" id="CP113520">
    <property type="protein sequence ID" value="WAJ29362.1"/>
    <property type="molecule type" value="Genomic_DNA"/>
</dbReference>